<feature type="region of interest" description="Disordered" evidence="5">
    <location>
        <begin position="785"/>
        <end position="806"/>
    </location>
</feature>
<keyword evidence="2 4" id="KW-0863">Zinc-finger</keyword>
<feature type="zinc finger region" description="C3H1-type" evidence="4">
    <location>
        <begin position="958"/>
        <end position="985"/>
    </location>
</feature>
<feature type="region of interest" description="Disordered" evidence="5">
    <location>
        <begin position="101"/>
        <end position="122"/>
    </location>
</feature>
<evidence type="ECO:0000256" key="3">
    <source>
        <dbReference type="ARBA" id="ARBA00022833"/>
    </source>
</evidence>
<dbReference type="SUPFAM" id="SSF90229">
    <property type="entry name" value="CCCH zinc finger"/>
    <property type="match status" value="1"/>
</dbReference>
<reference evidence="7" key="1">
    <citation type="submission" date="2022-06" db="EMBL/GenBank/DDBJ databases">
        <authorList>
            <person name="Berger JAMES D."/>
            <person name="Berger JAMES D."/>
        </authorList>
    </citation>
    <scope>NUCLEOTIDE SEQUENCE [LARGE SCALE GENOMIC DNA]</scope>
</reference>
<keyword evidence="7" id="KW-1185">Reference proteome</keyword>
<organism evidence="7 8">
    <name type="scientific">Trichobilharzia regenti</name>
    <name type="common">Nasal bird schistosome</name>
    <dbReference type="NCBI Taxonomy" id="157069"/>
    <lineage>
        <taxon>Eukaryota</taxon>
        <taxon>Metazoa</taxon>
        <taxon>Spiralia</taxon>
        <taxon>Lophotrochozoa</taxon>
        <taxon>Platyhelminthes</taxon>
        <taxon>Trematoda</taxon>
        <taxon>Digenea</taxon>
        <taxon>Strigeidida</taxon>
        <taxon>Schistosomatoidea</taxon>
        <taxon>Schistosomatidae</taxon>
        <taxon>Trichobilharzia</taxon>
    </lineage>
</organism>
<keyword evidence="1 4" id="KW-0479">Metal-binding</keyword>
<dbReference type="InterPro" id="IPR000571">
    <property type="entry name" value="Znf_CCCH"/>
</dbReference>
<dbReference type="Gene3D" id="4.10.1000.10">
    <property type="entry name" value="Zinc finger, CCCH-type"/>
    <property type="match status" value="1"/>
</dbReference>
<protein>
    <recommendedName>
        <fullName evidence="6">C3H1-type domain-containing protein</fullName>
    </recommendedName>
</protein>
<sequence length="991" mass="108384">MFVTRGAYTSSSNTSIQTADIPKMVLGCGFQLDCHMESSKHNFVNLEEFPALTKSKPISFSGAAWKKQIILPIEDFMESESAGNDSLSVLKKKRLKKKRKQTLFNEGSTSGDSSPTKDNDGCFFSSEEVRDTDVSQLSLCEAQFEFLKSQSSSDVFKSTTDKCVSESPVIETVGSLQVEDEGFAEELIDCTNHPSVCLPFPRKKSDVVSDSVQLPLQVKPTCESQRVTSLCSSLYEKNQVVPLGLNYSASNSVKQHSKHSIKPKISTNTRPNILEQYARSTSPSNLFDTNLSSKDTNDFTDEDDMEGTDLLHLISNSLDRFNAIVHPPDNLSTLTSGLGESRGILSESDSNSYSQDCPFPVDIVVKPSTEYKESVGVGRRAADIFSNVSLSSLNSDMRQTIRLLDAKNPKSYMASAVAETTPIDSKCNTSCPSFGHLSLSLPYSRSNEVTIASYQQPVEKTTAYYPNYSSAIPIGNTSDNVLSELVGGCSIRSNNNLMDKSKAYWPNLLVSSQSNSKVLTPPIESSNSFLTDLITNNKNVLTDNDIDMLKYLNLDLDSLITTSGATTIMNNTADSTTNTITPSTAINSTASVNHSPLHSQHHRHHQHCLRDMSRYDDCNWAINDANKCKSMNLFTNNTEDENMWDSNKSFHSNIPMLKTQSLVRQPLQTAHQSIVSSLPSSLLLLQHPKNISTSSIDMMKYDSANSNPDKIFINSCDNNIMFSSKCVSIPSNRNGKTHPTPSYSLTSGHWCTESSNNLECDSKEMLLSARSHSAGYHQSTSVCTTSASPFPISQTPSTVTMSHSVTTPNNSTTNCLPILGHSASASSNKMKASLGGLPPIRNLNGPQDGHRNTHGRRHNNSMTAGLGNNSVSSISALNTVKSSNGLSNSISNSHLSNSKSLTHCHSSNQATTVTTDSTSLCPGTELVNGKPVVAKWRRACSFYLRGHCKKEDCEFAHDLTKVTCKFWEMGECFKGSTCPFLHGYPPELTME</sequence>
<evidence type="ECO:0000259" key="6">
    <source>
        <dbReference type="PROSITE" id="PS50103"/>
    </source>
</evidence>
<dbReference type="GO" id="GO:0008270">
    <property type="term" value="F:zinc ion binding"/>
    <property type="evidence" value="ECO:0007669"/>
    <property type="project" value="UniProtKB-KW"/>
</dbReference>
<dbReference type="SMART" id="SM00356">
    <property type="entry name" value="ZnF_C3H1"/>
    <property type="match status" value="2"/>
</dbReference>
<evidence type="ECO:0000313" key="8">
    <source>
        <dbReference type="WBParaSite" id="TREG1_17660.1"/>
    </source>
</evidence>
<accession>A0AA85JFF4</accession>
<evidence type="ECO:0000256" key="5">
    <source>
        <dbReference type="SAM" id="MobiDB-lite"/>
    </source>
</evidence>
<feature type="region of interest" description="Disordered" evidence="5">
    <location>
        <begin position="839"/>
        <end position="868"/>
    </location>
</feature>
<reference evidence="8" key="2">
    <citation type="submission" date="2023-11" db="UniProtKB">
        <authorList>
            <consortium name="WormBaseParasite"/>
        </authorList>
    </citation>
    <scope>IDENTIFICATION</scope>
</reference>
<dbReference type="Proteomes" id="UP000050795">
    <property type="component" value="Unassembled WGS sequence"/>
</dbReference>
<dbReference type="PROSITE" id="PS50103">
    <property type="entry name" value="ZF_C3H1"/>
    <property type="match status" value="1"/>
</dbReference>
<feature type="compositionally biased region" description="Polar residues" evidence="5">
    <location>
        <begin position="102"/>
        <end position="114"/>
    </location>
</feature>
<proteinExistence type="predicted"/>
<keyword evidence="3 4" id="KW-0862">Zinc</keyword>
<dbReference type="WBParaSite" id="TREG1_17660.1">
    <property type="protein sequence ID" value="TREG1_17660.1"/>
    <property type="gene ID" value="TREG1_17660"/>
</dbReference>
<evidence type="ECO:0000313" key="7">
    <source>
        <dbReference type="Proteomes" id="UP000050795"/>
    </source>
</evidence>
<dbReference type="InterPro" id="IPR036855">
    <property type="entry name" value="Znf_CCCH_sf"/>
</dbReference>
<evidence type="ECO:0000256" key="4">
    <source>
        <dbReference type="PROSITE-ProRule" id="PRU00723"/>
    </source>
</evidence>
<name>A0AA85JFF4_TRIRE</name>
<dbReference type="AlphaFoldDB" id="A0AA85JFF4"/>
<evidence type="ECO:0000256" key="1">
    <source>
        <dbReference type="ARBA" id="ARBA00022723"/>
    </source>
</evidence>
<feature type="domain" description="C3H1-type" evidence="6">
    <location>
        <begin position="958"/>
        <end position="985"/>
    </location>
</feature>
<evidence type="ECO:0000256" key="2">
    <source>
        <dbReference type="ARBA" id="ARBA00022771"/>
    </source>
</evidence>